<sequence>MRPMSTLQLLRHARLLARLVLVWFVMSVAAAIASPLVKPQAMELICSGAGGMKLLQKTDDGSQPTASHTLDCPLCVGIGAPPPPLAHVAAKPMQALGYVLQGIPAAHIAVLSAAPLPARGPPASL</sequence>
<organism evidence="1 2">
    <name type="scientific">Albidiferax ferrireducens (strain ATCC BAA-621 / DSM 15236 / T118)</name>
    <name type="common">Rhodoferax ferrireducens</name>
    <dbReference type="NCBI Taxonomy" id="338969"/>
    <lineage>
        <taxon>Bacteria</taxon>
        <taxon>Pseudomonadati</taxon>
        <taxon>Pseudomonadota</taxon>
        <taxon>Betaproteobacteria</taxon>
        <taxon>Burkholderiales</taxon>
        <taxon>Comamonadaceae</taxon>
        <taxon>Rhodoferax</taxon>
    </lineage>
</organism>
<dbReference type="EMBL" id="CP000267">
    <property type="protein sequence ID" value="ABD68367.1"/>
    <property type="molecule type" value="Genomic_DNA"/>
</dbReference>
<dbReference type="InterPro" id="IPR021333">
    <property type="entry name" value="DUF2946"/>
</dbReference>
<evidence type="ECO:0000313" key="2">
    <source>
        <dbReference type="Proteomes" id="UP000008332"/>
    </source>
</evidence>
<name>Q221D6_ALBFT</name>
<gene>
    <name evidence="1" type="ordered locus">Rfer_0616</name>
</gene>
<dbReference type="HOGENOM" id="CLU_2011525_0_0_4"/>
<dbReference type="Proteomes" id="UP000008332">
    <property type="component" value="Chromosome"/>
</dbReference>
<dbReference type="STRING" id="338969.Rfer_0616"/>
<dbReference type="AlphaFoldDB" id="Q221D6"/>
<proteinExistence type="predicted"/>
<evidence type="ECO:0008006" key="3">
    <source>
        <dbReference type="Google" id="ProtNLM"/>
    </source>
</evidence>
<protein>
    <recommendedName>
        <fullName evidence="3">DUF2946 domain-containing protein</fullName>
    </recommendedName>
</protein>
<evidence type="ECO:0000313" key="1">
    <source>
        <dbReference type="EMBL" id="ABD68367.1"/>
    </source>
</evidence>
<accession>Q221D6</accession>
<keyword evidence="2" id="KW-1185">Reference proteome</keyword>
<reference evidence="2" key="1">
    <citation type="submission" date="2006-02" db="EMBL/GenBank/DDBJ databases">
        <title>Complete sequence of chromosome of Rhodoferax ferrireducens DSM 15236.</title>
        <authorList>
            <person name="Copeland A."/>
            <person name="Lucas S."/>
            <person name="Lapidus A."/>
            <person name="Barry K."/>
            <person name="Detter J.C."/>
            <person name="Glavina del Rio T."/>
            <person name="Hammon N."/>
            <person name="Israni S."/>
            <person name="Pitluck S."/>
            <person name="Brettin T."/>
            <person name="Bruce D."/>
            <person name="Han C."/>
            <person name="Tapia R."/>
            <person name="Gilna P."/>
            <person name="Kiss H."/>
            <person name="Schmutz J."/>
            <person name="Larimer F."/>
            <person name="Land M."/>
            <person name="Kyrpides N."/>
            <person name="Ivanova N."/>
            <person name="Richardson P."/>
        </authorList>
    </citation>
    <scope>NUCLEOTIDE SEQUENCE [LARGE SCALE GENOMIC DNA]</scope>
    <source>
        <strain evidence="2">ATCC BAA-621 / DSM 15236 / T118</strain>
    </source>
</reference>
<dbReference type="Pfam" id="PF11162">
    <property type="entry name" value="DUF2946"/>
    <property type="match status" value="1"/>
</dbReference>
<dbReference type="RefSeq" id="WP_011462940.1">
    <property type="nucleotide sequence ID" value="NC_007908.1"/>
</dbReference>
<dbReference type="eggNOG" id="ENOG50334YF">
    <property type="taxonomic scope" value="Bacteria"/>
</dbReference>
<dbReference type="KEGG" id="rfr:Rfer_0616"/>